<dbReference type="Pfam" id="PF04127">
    <property type="entry name" value="DFP"/>
    <property type="match status" value="1"/>
</dbReference>
<keyword evidence="3" id="KW-0175">Coiled coil</keyword>
<feature type="DNA-binding region" description="HMG box" evidence="2">
    <location>
        <begin position="47"/>
        <end position="115"/>
    </location>
</feature>
<dbReference type="SMART" id="SM00398">
    <property type="entry name" value="HMG"/>
    <property type="match status" value="1"/>
</dbReference>
<dbReference type="AlphaFoldDB" id="A0A238BWH4"/>
<evidence type="ECO:0000256" key="1">
    <source>
        <dbReference type="ARBA" id="ARBA00005703"/>
    </source>
</evidence>
<dbReference type="GO" id="GO:0003824">
    <property type="term" value="F:catalytic activity"/>
    <property type="evidence" value="ECO:0007669"/>
    <property type="project" value="UniProtKB-ARBA"/>
</dbReference>
<dbReference type="InterPro" id="IPR036910">
    <property type="entry name" value="HMG_box_dom_sf"/>
</dbReference>
<dbReference type="SUPFAM" id="SSF47095">
    <property type="entry name" value="HMG-box"/>
    <property type="match status" value="1"/>
</dbReference>
<dbReference type="Pfam" id="PF00505">
    <property type="entry name" value="HMG_box"/>
    <property type="match status" value="1"/>
</dbReference>
<evidence type="ECO:0000313" key="6">
    <source>
        <dbReference type="EMBL" id="OZC09612.1"/>
    </source>
</evidence>
<feature type="region of interest" description="Disordered" evidence="4">
    <location>
        <begin position="29"/>
        <end position="50"/>
    </location>
</feature>
<feature type="compositionally biased region" description="Basic and acidic residues" evidence="4">
    <location>
        <begin position="373"/>
        <end position="382"/>
    </location>
</feature>
<dbReference type="InterPro" id="IPR035929">
    <property type="entry name" value="CoaB-like_sf"/>
</dbReference>
<feature type="compositionally biased region" description="Polar residues" evidence="4">
    <location>
        <begin position="383"/>
        <end position="396"/>
    </location>
</feature>
<dbReference type="InterPro" id="IPR007085">
    <property type="entry name" value="DNA/pantothenate-metab_flavo_C"/>
</dbReference>
<dbReference type="Gene3D" id="1.10.30.10">
    <property type="entry name" value="High mobility group box domain"/>
    <property type="match status" value="1"/>
</dbReference>
<reference evidence="6 7" key="1">
    <citation type="submission" date="2015-12" db="EMBL/GenBank/DDBJ databases">
        <title>Draft genome of the nematode, Onchocerca flexuosa.</title>
        <authorList>
            <person name="Mitreva M."/>
        </authorList>
    </citation>
    <scope>NUCLEOTIDE SEQUENCE [LARGE SCALE GENOMIC DNA]</scope>
    <source>
        <strain evidence="6">Red Deer</strain>
    </source>
</reference>
<comment type="similarity">
    <text evidence="1">Belongs to the PPC synthetase family.</text>
</comment>
<dbReference type="GO" id="GO:0016514">
    <property type="term" value="C:SWI/SNF complex"/>
    <property type="evidence" value="ECO:0007669"/>
    <property type="project" value="TreeGrafter"/>
</dbReference>
<feature type="compositionally biased region" description="Low complexity" evidence="4">
    <location>
        <begin position="351"/>
        <end position="363"/>
    </location>
</feature>
<dbReference type="FunFam" id="1.10.30.10:FF:000056">
    <property type="entry name" value="Brahma-associated protein 111kD"/>
    <property type="match status" value="1"/>
</dbReference>
<evidence type="ECO:0000256" key="2">
    <source>
        <dbReference type="PROSITE-ProRule" id="PRU00267"/>
    </source>
</evidence>
<organism evidence="6 7">
    <name type="scientific">Onchocerca flexuosa</name>
    <dbReference type="NCBI Taxonomy" id="387005"/>
    <lineage>
        <taxon>Eukaryota</taxon>
        <taxon>Metazoa</taxon>
        <taxon>Ecdysozoa</taxon>
        <taxon>Nematoda</taxon>
        <taxon>Chromadorea</taxon>
        <taxon>Rhabditida</taxon>
        <taxon>Spirurina</taxon>
        <taxon>Spiruromorpha</taxon>
        <taxon>Filarioidea</taxon>
        <taxon>Onchocercidae</taxon>
        <taxon>Onchocerca</taxon>
    </lineage>
</organism>
<dbReference type="PROSITE" id="PS50118">
    <property type="entry name" value="HMG_BOX_2"/>
    <property type="match status" value="1"/>
</dbReference>
<sequence>MSLKFAETSAFAKRPHAFHSSFGLKIGEAGIDPGENDGNSLKPPKPPDRPLVPYMRFSRKMWAKVRAENPDSQLWDIGKVIGQMWRDAPESEKAIYHQEYDIERQEYEKALKAYHNSAAYQQYLSAKNRAKVSDKSNTVGGVIAASRGRLDTGGVVIQPVEDEELGDLSSRRIAAVRFDRNHRLIADLFSGNIVTDTRTVLAQNRIEMLKKQATSLALHQSKLEEELKKLNEVFQTKKRSMEIASEEFGAKLKKVCEEKPQLDEAKYASMVDDWSEKLLNAYEDYKAKQEALRAKQMVEREQLAEETPILYRLTVGDSSPSPKNKITDEVQSPQIITTEQQQHATSFPVTSAADADVSSVASARTPATEEETEKLTQDHQEQPIKQASIGPSTLESGGTRVPLEKKMVRFIDNFSMGTRGAASAEYFLMKGYAVIFFHRDNSLKPFRRKFCNLFDHLVVSNSGKIEGLLITLFYILFLIINENHPEHKIPSNQESLQLSLNIVPKILQKLVKDIVPQAFVVSFKLETDETILVSKARQALQKYGHQLVIGNILDTRKERVTFISNGDNEETIHLSDEQKSRGVEIEQLIVDKLVEMHDKLFLNAK</sequence>
<name>A0A238BWH4_9BILA</name>
<dbReference type="SUPFAM" id="SSF102645">
    <property type="entry name" value="CoaB-like"/>
    <property type="match status" value="1"/>
</dbReference>
<feature type="domain" description="HMG box" evidence="5">
    <location>
        <begin position="47"/>
        <end position="115"/>
    </location>
</feature>
<protein>
    <submittedName>
        <fullName evidence="6">HMG box</fullName>
    </submittedName>
</protein>
<dbReference type="GO" id="GO:0031492">
    <property type="term" value="F:nucleosomal DNA binding"/>
    <property type="evidence" value="ECO:0007669"/>
    <property type="project" value="TreeGrafter"/>
</dbReference>
<dbReference type="GO" id="GO:0016922">
    <property type="term" value="F:nuclear receptor binding"/>
    <property type="evidence" value="ECO:0007669"/>
    <property type="project" value="TreeGrafter"/>
</dbReference>
<feature type="coiled-coil region" evidence="3">
    <location>
        <begin position="220"/>
        <end position="247"/>
    </location>
</feature>
<dbReference type="PANTHER" id="PTHR46232">
    <property type="entry name" value="SMARCE1 REGULATOR OF CHROMATIN"/>
    <property type="match status" value="1"/>
</dbReference>
<dbReference type="CDD" id="cd21983">
    <property type="entry name" value="HMG-box_SMARCE1"/>
    <property type="match status" value="1"/>
</dbReference>
<dbReference type="GO" id="GO:0015937">
    <property type="term" value="P:coenzyme A biosynthetic process"/>
    <property type="evidence" value="ECO:0007669"/>
    <property type="project" value="UniProtKB-ARBA"/>
</dbReference>
<feature type="region of interest" description="Disordered" evidence="4">
    <location>
        <begin position="338"/>
        <end position="398"/>
    </location>
</feature>
<dbReference type="Gene3D" id="3.40.50.10300">
    <property type="entry name" value="CoaB-like"/>
    <property type="match status" value="2"/>
</dbReference>
<gene>
    <name evidence="6" type="ORF">X798_03305</name>
</gene>
<dbReference type="GO" id="GO:0045892">
    <property type="term" value="P:negative regulation of DNA-templated transcription"/>
    <property type="evidence" value="ECO:0007669"/>
    <property type="project" value="TreeGrafter"/>
</dbReference>
<keyword evidence="2" id="KW-0238">DNA-binding</keyword>
<keyword evidence="7" id="KW-1185">Reference proteome</keyword>
<accession>A0A238BWH4</accession>
<evidence type="ECO:0000313" key="7">
    <source>
        <dbReference type="Proteomes" id="UP000242913"/>
    </source>
</evidence>
<feature type="compositionally biased region" description="Polar residues" evidence="4">
    <location>
        <begin position="338"/>
        <end position="349"/>
    </location>
</feature>
<evidence type="ECO:0000259" key="5">
    <source>
        <dbReference type="PROSITE" id="PS50118"/>
    </source>
</evidence>
<evidence type="ECO:0000256" key="3">
    <source>
        <dbReference type="SAM" id="Coils"/>
    </source>
</evidence>
<dbReference type="EMBL" id="KZ269992">
    <property type="protein sequence ID" value="OZC09612.1"/>
    <property type="molecule type" value="Genomic_DNA"/>
</dbReference>
<evidence type="ECO:0000256" key="4">
    <source>
        <dbReference type="SAM" id="MobiDB-lite"/>
    </source>
</evidence>
<dbReference type="InterPro" id="IPR009071">
    <property type="entry name" value="HMG_box_dom"/>
</dbReference>
<dbReference type="PANTHER" id="PTHR46232:SF1">
    <property type="entry name" value="SWI_SNF-RELATED MATRIX-ASSOCIATED ACTIN-DEPENDENT REGULATOR OF CHROMATIN SUBFAMILY E MEMBER 1"/>
    <property type="match status" value="1"/>
</dbReference>
<dbReference type="Proteomes" id="UP000242913">
    <property type="component" value="Unassembled WGS sequence"/>
</dbReference>
<dbReference type="OrthoDB" id="30931at2759"/>
<proteinExistence type="inferred from homology"/>
<keyword evidence="2" id="KW-0539">Nucleus</keyword>